<organism evidence="7 8">
    <name type="scientific">Nonomuraea roseoviolacea subsp. carminata</name>
    <dbReference type="NCBI Taxonomy" id="160689"/>
    <lineage>
        <taxon>Bacteria</taxon>
        <taxon>Bacillati</taxon>
        <taxon>Actinomycetota</taxon>
        <taxon>Actinomycetes</taxon>
        <taxon>Streptosporangiales</taxon>
        <taxon>Streptosporangiaceae</taxon>
        <taxon>Nonomuraea</taxon>
    </lineage>
</organism>
<keyword evidence="4" id="KW-0732">Signal</keyword>
<evidence type="ECO:0000313" key="8">
    <source>
        <dbReference type="Proteomes" id="UP001320766"/>
    </source>
</evidence>
<feature type="compositionally biased region" description="Gly residues" evidence="3">
    <location>
        <begin position="361"/>
        <end position="389"/>
    </location>
</feature>
<evidence type="ECO:0000256" key="3">
    <source>
        <dbReference type="SAM" id="MobiDB-lite"/>
    </source>
</evidence>
<gene>
    <name evidence="7" type="ORF">HD595_008889</name>
</gene>
<dbReference type="PANTHER" id="PTHR32347:SF14">
    <property type="entry name" value="EFFLUX SYSTEM COMPONENT YKNX-RELATED"/>
    <property type="match status" value="1"/>
</dbReference>
<reference evidence="7 8" key="1">
    <citation type="submission" date="2022-06" db="EMBL/GenBank/DDBJ databases">
        <title>Sequencing the genomes of 1000 actinobacteria strains.</title>
        <authorList>
            <person name="Klenk H.-P."/>
        </authorList>
    </citation>
    <scope>NUCLEOTIDE SEQUENCE [LARGE SCALE GENOMIC DNA]</scope>
    <source>
        <strain evidence="7 8">DSM 44170</strain>
    </source>
</reference>
<evidence type="ECO:0000259" key="5">
    <source>
        <dbReference type="Pfam" id="PF25967"/>
    </source>
</evidence>
<comment type="caution">
    <text evidence="7">The sequence shown here is derived from an EMBL/GenBank/DDBJ whole genome shotgun (WGS) entry which is preliminary data.</text>
</comment>
<proteinExistence type="predicted"/>
<dbReference type="SUPFAM" id="SSF111369">
    <property type="entry name" value="HlyD-like secretion proteins"/>
    <property type="match status" value="1"/>
</dbReference>
<comment type="subcellular location">
    <subcellularLocation>
        <location evidence="1">Cell envelope</location>
    </subcellularLocation>
</comment>
<evidence type="ECO:0000256" key="4">
    <source>
        <dbReference type="SAM" id="SignalP"/>
    </source>
</evidence>
<evidence type="ECO:0000259" key="6">
    <source>
        <dbReference type="Pfam" id="PF25990"/>
    </source>
</evidence>
<dbReference type="Gene3D" id="2.40.30.170">
    <property type="match status" value="1"/>
</dbReference>
<dbReference type="Gene3D" id="2.40.420.20">
    <property type="match status" value="1"/>
</dbReference>
<evidence type="ECO:0000256" key="2">
    <source>
        <dbReference type="ARBA" id="ARBA00023054"/>
    </source>
</evidence>
<feature type="region of interest" description="Disordered" evidence="3">
    <location>
        <begin position="174"/>
        <end position="206"/>
    </location>
</feature>
<keyword evidence="2" id="KW-0175">Coiled coil</keyword>
<feature type="region of interest" description="Disordered" evidence="3">
    <location>
        <begin position="357"/>
        <end position="389"/>
    </location>
</feature>
<dbReference type="InterPro" id="IPR058636">
    <property type="entry name" value="Beta-barrel_YknX"/>
</dbReference>
<feature type="domain" description="YknX-like beta-barrel" evidence="6">
    <location>
        <begin position="218"/>
        <end position="292"/>
    </location>
</feature>
<dbReference type="RefSeq" id="WP_253780534.1">
    <property type="nucleotide sequence ID" value="NZ_BAAAVE010000014.1"/>
</dbReference>
<dbReference type="Proteomes" id="UP001320766">
    <property type="component" value="Unassembled WGS sequence"/>
</dbReference>
<evidence type="ECO:0000313" key="7">
    <source>
        <dbReference type="EMBL" id="MCP2352767.1"/>
    </source>
</evidence>
<dbReference type="Pfam" id="PF25990">
    <property type="entry name" value="Beta-barrel_YknX"/>
    <property type="match status" value="1"/>
</dbReference>
<accession>A0ABT1KGI5</accession>
<dbReference type="EMBL" id="JAMZEC010000001">
    <property type="protein sequence ID" value="MCP2352767.1"/>
    <property type="molecule type" value="Genomic_DNA"/>
</dbReference>
<sequence>MKVSPRRRALTTTTSRRTLVTNGALAVLLLGGAAFAYAQLGTDEAAGETAPRTATAGRGAVTASVTASGSVESARSRALTFGTSGTVERVNVKAGDKVRKGDILAEVDDAAARETLSAAEATLASATADGTSTAQLYAAYVKARNAYREARRAVDGTVIRAPFAGTVTAVNGSVGGSSSGTGSGQTQSGQSGQSGQPAQQGGSGATGFVELADTRKLQLVGSFTESDAGRLKVGQSATVTFDALPGVTATGKVSQIQPVASTSDNVVQYPVTITFGSVPAQVRLGQTATVEVVVGSAENAVTVPTAAISTTGGRSTVTLLRDGAQVRTAVEVGVRGTATSEITSGVSEGDVVVLPSVATGTGTGNGQQQRGFGGGFPGGGPGGVPGGAR</sequence>
<feature type="chain" id="PRO_5047410968" evidence="4">
    <location>
        <begin position="39"/>
        <end position="389"/>
    </location>
</feature>
<protein>
    <submittedName>
        <fullName evidence="7">Macrolide-specific efflux system membrane fusion protein</fullName>
    </submittedName>
</protein>
<dbReference type="Pfam" id="PF25967">
    <property type="entry name" value="RND-MFP_C"/>
    <property type="match status" value="1"/>
</dbReference>
<name>A0ABT1KGI5_9ACTN</name>
<dbReference type="InterPro" id="IPR050465">
    <property type="entry name" value="UPF0194_transport"/>
</dbReference>
<dbReference type="Gene3D" id="2.40.50.100">
    <property type="match status" value="1"/>
</dbReference>
<feature type="domain" description="Multidrug resistance protein MdtA-like C-terminal permuted SH3" evidence="5">
    <location>
        <begin position="299"/>
        <end position="353"/>
    </location>
</feature>
<feature type="signal peptide" evidence="4">
    <location>
        <begin position="1"/>
        <end position="38"/>
    </location>
</feature>
<feature type="compositionally biased region" description="Gly residues" evidence="3">
    <location>
        <begin position="174"/>
        <end position="183"/>
    </location>
</feature>
<keyword evidence="8" id="KW-1185">Reference proteome</keyword>
<evidence type="ECO:0000256" key="1">
    <source>
        <dbReference type="ARBA" id="ARBA00004196"/>
    </source>
</evidence>
<dbReference type="PANTHER" id="PTHR32347">
    <property type="entry name" value="EFFLUX SYSTEM COMPONENT YKNX-RELATED"/>
    <property type="match status" value="1"/>
</dbReference>
<dbReference type="InterPro" id="IPR058627">
    <property type="entry name" value="MdtA-like_C"/>
</dbReference>
<feature type="compositionally biased region" description="Low complexity" evidence="3">
    <location>
        <begin position="184"/>
        <end position="200"/>
    </location>
</feature>